<name>A0A9P3CNZ6_9PEZI</name>
<feature type="region of interest" description="Disordered" evidence="3">
    <location>
        <begin position="385"/>
        <end position="431"/>
    </location>
</feature>
<dbReference type="GO" id="GO:0008270">
    <property type="term" value="F:zinc ion binding"/>
    <property type="evidence" value="ECO:0007669"/>
    <property type="project" value="InterPro"/>
</dbReference>
<dbReference type="Proteomes" id="UP000825890">
    <property type="component" value="Unassembled WGS sequence"/>
</dbReference>
<dbReference type="PANTHER" id="PTHR31001">
    <property type="entry name" value="UNCHARACTERIZED TRANSCRIPTIONAL REGULATORY PROTEIN"/>
    <property type="match status" value="1"/>
</dbReference>
<comment type="caution">
    <text evidence="4">The sequence shown here is derived from an EMBL/GenBank/DDBJ whole genome shotgun (WGS) entry which is preliminary data.</text>
</comment>
<dbReference type="OrthoDB" id="4898680at2759"/>
<dbReference type="GeneID" id="68294999"/>
<proteinExistence type="predicted"/>
<feature type="compositionally biased region" description="Polar residues" evidence="3">
    <location>
        <begin position="402"/>
        <end position="411"/>
    </location>
</feature>
<evidence type="ECO:0000313" key="5">
    <source>
        <dbReference type="Proteomes" id="UP000825890"/>
    </source>
</evidence>
<evidence type="ECO:0008006" key="6">
    <source>
        <dbReference type="Google" id="ProtNLM"/>
    </source>
</evidence>
<organism evidence="4 5">
    <name type="scientific">Cercospora kikuchii</name>
    <dbReference type="NCBI Taxonomy" id="84275"/>
    <lineage>
        <taxon>Eukaryota</taxon>
        <taxon>Fungi</taxon>
        <taxon>Dikarya</taxon>
        <taxon>Ascomycota</taxon>
        <taxon>Pezizomycotina</taxon>
        <taxon>Dothideomycetes</taxon>
        <taxon>Dothideomycetidae</taxon>
        <taxon>Mycosphaerellales</taxon>
        <taxon>Mycosphaerellaceae</taxon>
        <taxon>Cercospora</taxon>
    </lineage>
</organism>
<dbReference type="InterPro" id="IPR050613">
    <property type="entry name" value="Sec_Metabolite_Reg"/>
</dbReference>
<dbReference type="AlphaFoldDB" id="A0A9P3CNZ6"/>
<keyword evidence="2" id="KW-0539">Nucleus</keyword>
<dbReference type="RefSeq" id="XP_044660781.1">
    <property type="nucleotide sequence ID" value="XM_044804846.1"/>
</dbReference>
<protein>
    <recommendedName>
        <fullName evidence="6">Transcription factor domain-containing protein</fullName>
    </recommendedName>
</protein>
<comment type="subcellular location">
    <subcellularLocation>
        <location evidence="1">Nucleus</location>
    </subcellularLocation>
</comment>
<evidence type="ECO:0000256" key="3">
    <source>
        <dbReference type="SAM" id="MobiDB-lite"/>
    </source>
</evidence>
<dbReference type="GO" id="GO:0006351">
    <property type="term" value="P:DNA-templated transcription"/>
    <property type="evidence" value="ECO:0007669"/>
    <property type="project" value="InterPro"/>
</dbReference>
<dbReference type="GO" id="GO:0005634">
    <property type="term" value="C:nucleus"/>
    <property type="evidence" value="ECO:0007669"/>
    <property type="project" value="UniProtKB-SubCell"/>
</dbReference>
<dbReference type="EMBL" id="BOLY01000006">
    <property type="protein sequence ID" value="GIZ46294.1"/>
    <property type="molecule type" value="Genomic_DNA"/>
</dbReference>
<evidence type="ECO:0000256" key="1">
    <source>
        <dbReference type="ARBA" id="ARBA00004123"/>
    </source>
</evidence>
<dbReference type="GO" id="GO:0003677">
    <property type="term" value="F:DNA binding"/>
    <property type="evidence" value="ECO:0007669"/>
    <property type="project" value="InterPro"/>
</dbReference>
<reference evidence="4 5" key="1">
    <citation type="submission" date="2021-01" db="EMBL/GenBank/DDBJ databases">
        <title>Cercospora kikuchii MAFF 305040 whole genome shotgun sequence.</title>
        <authorList>
            <person name="Kashiwa T."/>
            <person name="Suzuki T."/>
        </authorList>
    </citation>
    <scope>NUCLEOTIDE SEQUENCE [LARGE SCALE GENOMIC DNA]</scope>
    <source>
        <strain evidence="4 5">MAFF 305040</strain>
    </source>
</reference>
<evidence type="ECO:0000313" key="4">
    <source>
        <dbReference type="EMBL" id="GIZ46294.1"/>
    </source>
</evidence>
<gene>
    <name evidence="4" type="ORF">CKM354_000942400</name>
</gene>
<dbReference type="CDD" id="cd12148">
    <property type="entry name" value="fungal_TF_MHR"/>
    <property type="match status" value="1"/>
</dbReference>
<evidence type="ECO:0000256" key="2">
    <source>
        <dbReference type="ARBA" id="ARBA00023242"/>
    </source>
</evidence>
<dbReference type="PANTHER" id="PTHR31001:SF40">
    <property type="entry name" value="ZN(II)2CYS6 TRANSCRIPTION FACTOR (EUROFUNG)"/>
    <property type="match status" value="1"/>
</dbReference>
<sequence>MLGLMYTIAARAHEKCLTDESEQDDQLLRGLFKASQSCLYLARELAPSVSDVMVWLSFELTRLYTNVQGDSHPNVWRSIGDLTSDVYILGIHRESKVASGTPFWLAECRRKSWAVIYQWDKFSAKLFDRPPRLLSRFSDCELPLNLSDHELLGDPVTLQEARSRLTPTGWNPDGLYCSTTWCRMRYMASVIQEMIIVHDYQPVTDQSTRELLMLYDQLNGFWDSIPETLRYKPEVWHTTIPPRQCLMLAVVYLLHLQSNFRIHRKLMRSDPVHAEKALEFASLIVGTVNHLSQVRDRSVFLRFDNSYVMLDYGLSAAAMMVEAVSRKGGQSWPQSISRSKLIRELSVLVSNLESICQPGESNHAVCTRAARKLSRALDEILDPDTTTIEDGHSRRSAPVGTGDSSAHTTATFPPRTDNLESEMMPGEHNGLEGLDFSDLDSWLRSVDWTEVGADYTF</sequence>
<keyword evidence="5" id="KW-1185">Reference proteome</keyword>
<accession>A0A9P3CNZ6</accession>